<dbReference type="InParanoid" id="A0A0D0A2D3"/>
<dbReference type="HOGENOM" id="CLU_2374205_0_0_1"/>
<dbReference type="Proteomes" id="UP000054485">
    <property type="component" value="Unassembled WGS sequence"/>
</dbReference>
<dbReference type="OrthoDB" id="10393678at2759"/>
<accession>A0A0D0A2D3</accession>
<organism evidence="1 2">
    <name type="scientific">Suillus luteus UH-Slu-Lm8-n1</name>
    <dbReference type="NCBI Taxonomy" id="930992"/>
    <lineage>
        <taxon>Eukaryota</taxon>
        <taxon>Fungi</taxon>
        <taxon>Dikarya</taxon>
        <taxon>Basidiomycota</taxon>
        <taxon>Agaricomycotina</taxon>
        <taxon>Agaricomycetes</taxon>
        <taxon>Agaricomycetidae</taxon>
        <taxon>Boletales</taxon>
        <taxon>Suillineae</taxon>
        <taxon>Suillaceae</taxon>
        <taxon>Suillus</taxon>
    </lineage>
</organism>
<gene>
    <name evidence="1" type="ORF">CY34DRAFT_803010</name>
</gene>
<dbReference type="EMBL" id="KN835197">
    <property type="protein sequence ID" value="KIK44105.1"/>
    <property type="molecule type" value="Genomic_DNA"/>
</dbReference>
<sequence length="95" mass="10900">MISALAFNPRHGANLSLTQNPNVLGLYKDRLGQLQMKEKAATEWTFRSMEIQYRREAVKVFCRCVCFTASAQDVQSKRPFATCTMTPWHHGHDIL</sequence>
<name>A0A0D0A2D3_9AGAM</name>
<evidence type="ECO:0000313" key="1">
    <source>
        <dbReference type="EMBL" id="KIK44105.1"/>
    </source>
</evidence>
<dbReference type="AlphaFoldDB" id="A0A0D0A2D3"/>
<proteinExistence type="predicted"/>
<keyword evidence="2" id="KW-1185">Reference proteome</keyword>
<reference evidence="2" key="2">
    <citation type="submission" date="2015-01" db="EMBL/GenBank/DDBJ databases">
        <title>Evolutionary Origins and Diversification of the Mycorrhizal Mutualists.</title>
        <authorList>
            <consortium name="DOE Joint Genome Institute"/>
            <consortium name="Mycorrhizal Genomics Consortium"/>
            <person name="Kohler A."/>
            <person name="Kuo A."/>
            <person name="Nagy L.G."/>
            <person name="Floudas D."/>
            <person name="Copeland A."/>
            <person name="Barry K.W."/>
            <person name="Cichocki N."/>
            <person name="Veneault-Fourrey C."/>
            <person name="LaButti K."/>
            <person name="Lindquist E.A."/>
            <person name="Lipzen A."/>
            <person name="Lundell T."/>
            <person name="Morin E."/>
            <person name="Murat C."/>
            <person name="Riley R."/>
            <person name="Ohm R."/>
            <person name="Sun H."/>
            <person name="Tunlid A."/>
            <person name="Henrissat B."/>
            <person name="Grigoriev I.V."/>
            <person name="Hibbett D.S."/>
            <person name="Martin F."/>
        </authorList>
    </citation>
    <scope>NUCLEOTIDE SEQUENCE [LARGE SCALE GENOMIC DNA]</scope>
    <source>
        <strain evidence="2">UH-Slu-Lm8-n1</strain>
    </source>
</reference>
<reference evidence="1 2" key="1">
    <citation type="submission" date="2014-04" db="EMBL/GenBank/DDBJ databases">
        <authorList>
            <consortium name="DOE Joint Genome Institute"/>
            <person name="Kuo A."/>
            <person name="Ruytinx J."/>
            <person name="Rineau F."/>
            <person name="Colpaert J."/>
            <person name="Kohler A."/>
            <person name="Nagy L.G."/>
            <person name="Floudas D."/>
            <person name="Copeland A."/>
            <person name="Barry K.W."/>
            <person name="Cichocki N."/>
            <person name="Veneault-Fourrey C."/>
            <person name="LaButti K."/>
            <person name="Lindquist E.A."/>
            <person name="Lipzen A."/>
            <person name="Lundell T."/>
            <person name="Morin E."/>
            <person name="Murat C."/>
            <person name="Sun H."/>
            <person name="Tunlid A."/>
            <person name="Henrissat B."/>
            <person name="Grigoriev I.V."/>
            <person name="Hibbett D.S."/>
            <person name="Martin F."/>
            <person name="Nordberg H.P."/>
            <person name="Cantor M.N."/>
            <person name="Hua S.X."/>
        </authorList>
    </citation>
    <scope>NUCLEOTIDE SEQUENCE [LARGE SCALE GENOMIC DNA]</scope>
    <source>
        <strain evidence="1 2">UH-Slu-Lm8-n1</strain>
    </source>
</reference>
<evidence type="ECO:0000313" key="2">
    <source>
        <dbReference type="Proteomes" id="UP000054485"/>
    </source>
</evidence>
<protein>
    <submittedName>
        <fullName evidence="1">Unplaced genomic scaffold CY34scaffold_66, whole genome shotgun sequence</fullName>
    </submittedName>
</protein>